<protein>
    <submittedName>
        <fullName evidence="2">Uncharacterized protein</fullName>
    </submittedName>
</protein>
<keyword evidence="1" id="KW-0472">Membrane</keyword>
<comment type="caution">
    <text evidence="2">The sequence shown here is derived from an EMBL/GenBank/DDBJ whole genome shotgun (WGS) entry which is preliminary data.</text>
</comment>
<sequence length="172" mass="19302">MSPPPNSLKSSKCLKNSSFPSNTKIFEFFSDENSNPIDCLNGFSFLNFNPSLKTYLKVMNGNDAPPYSEASVKCKHNHETILVIFVKVDGGVMRKNSMLYSEAVFIKYWILCLFICGFFFMNGIHTPHGAIIILTFDLGFLAKPSLYCVLKSSSLLNILYSSLNIVCRILCI</sequence>
<feature type="transmembrane region" description="Helical" evidence="1">
    <location>
        <begin position="104"/>
        <end position="124"/>
    </location>
</feature>
<keyword evidence="1" id="KW-1133">Transmembrane helix</keyword>
<evidence type="ECO:0000313" key="3">
    <source>
        <dbReference type="Proteomes" id="UP001367508"/>
    </source>
</evidence>
<proteinExistence type="predicted"/>
<evidence type="ECO:0000313" key="2">
    <source>
        <dbReference type="EMBL" id="KAK7338774.1"/>
    </source>
</evidence>
<dbReference type="AlphaFoldDB" id="A0AAN9LMN1"/>
<organism evidence="2 3">
    <name type="scientific">Canavalia gladiata</name>
    <name type="common">Sword bean</name>
    <name type="synonym">Dolichos gladiatus</name>
    <dbReference type="NCBI Taxonomy" id="3824"/>
    <lineage>
        <taxon>Eukaryota</taxon>
        <taxon>Viridiplantae</taxon>
        <taxon>Streptophyta</taxon>
        <taxon>Embryophyta</taxon>
        <taxon>Tracheophyta</taxon>
        <taxon>Spermatophyta</taxon>
        <taxon>Magnoliopsida</taxon>
        <taxon>eudicotyledons</taxon>
        <taxon>Gunneridae</taxon>
        <taxon>Pentapetalae</taxon>
        <taxon>rosids</taxon>
        <taxon>fabids</taxon>
        <taxon>Fabales</taxon>
        <taxon>Fabaceae</taxon>
        <taxon>Papilionoideae</taxon>
        <taxon>50 kb inversion clade</taxon>
        <taxon>NPAAA clade</taxon>
        <taxon>indigoferoid/millettioid clade</taxon>
        <taxon>Phaseoleae</taxon>
        <taxon>Canavalia</taxon>
    </lineage>
</organism>
<dbReference type="Proteomes" id="UP001367508">
    <property type="component" value="Unassembled WGS sequence"/>
</dbReference>
<gene>
    <name evidence="2" type="ORF">VNO77_19405</name>
</gene>
<dbReference type="EMBL" id="JAYMYQ010000004">
    <property type="protein sequence ID" value="KAK7338774.1"/>
    <property type="molecule type" value="Genomic_DNA"/>
</dbReference>
<keyword evidence="3" id="KW-1185">Reference proteome</keyword>
<keyword evidence="1" id="KW-0812">Transmembrane</keyword>
<evidence type="ECO:0000256" key="1">
    <source>
        <dbReference type="SAM" id="Phobius"/>
    </source>
</evidence>
<accession>A0AAN9LMN1</accession>
<reference evidence="2 3" key="1">
    <citation type="submission" date="2024-01" db="EMBL/GenBank/DDBJ databases">
        <title>The genomes of 5 underutilized Papilionoideae crops provide insights into root nodulation and disease resistanc.</title>
        <authorList>
            <person name="Jiang F."/>
        </authorList>
    </citation>
    <scope>NUCLEOTIDE SEQUENCE [LARGE SCALE GENOMIC DNA]</scope>
    <source>
        <strain evidence="2">LVBAO_FW01</strain>
        <tissue evidence="2">Leaves</tissue>
    </source>
</reference>
<name>A0AAN9LMN1_CANGL</name>